<dbReference type="PANTHER" id="PTHR43591">
    <property type="entry name" value="METHYLTRANSFERASE"/>
    <property type="match status" value="1"/>
</dbReference>
<dbReference type="EMBL" id="QHKS01000030">
    <property type="protein sequence ID" value="RDJ98742.1"/>
    <property type="molecule type" value="Genomic_DNA"/>
</dbReference>
<dbReference type="InterPro" id="IPR013216">
    <property type="entry name" value="Methyltransf_11"/>
</dbReference>
<accession>A0A370MZH7</accession>
<dbReference type="InterPro" id="IPR029063">
    <property type="entry name" value="SAM-dependent_MTases_sf"/>
</dbReference>
<proteinExistence type="predicted"/>
<evidence type="ECO:0000313" key="3">
    <source>
        <dbReference type="Proteomes" id="UP000254875"/>
    </source>
</evidence>
<sequence>MSESSEFLLDDSNGKFSEAAYLAANSDVASAIARGAFVSALEHYLRHGRAEGRKQDARLKEQSFELRDAKLRRLVKYEIDLQRAGEADVFAPDKERLPSQNVDGTEGCQHDQQLLRFIKNHETGLILNYGSGCRILLDNVVTIVENCDGASHDTSTAAEDLPFLDHSFDALVYHGLPENIRDPLLCLHELKRVLKPGGHIHCAATLTHAGDGDRLTLTDFEESAYLATNPDVAIEIIRGRCESGRVHFRLSGINEPRTQNTAIARRAANAKSAKISSLLRDDMSCERDGKIFDFLTDELRTQFNIIATDNVSSNGYDEHIVALIKKHKDGIILDCGAGSRPTCYSNVVNFEIASYASTDVRGVGEVLPFRDNSFDAVLSIAVLEHVKDPFLCAREIARVLKPGGDLYCCVPLLQPVHGFPHHYYNMTGQGLANLFPESIRVVRQEVLESISPIWSLTWIVQSWAEGLSGEAKDKFLNLKLADLLAPAGEFLDAPFVTSLSEKKNFELASATVLMGIKTT</sequence>
<evidence type="ECO:0000259" key="1">
    <source>
        <dbReference type="Pfam" id="PF08241"/>
    </source>
</evidence>
<evidence type="ECO:0000313" key="2">
    <source>
        <dbReference type="EMBL" id="RDJ98742.1"/>
    </source>
</evidence>
<protein>
    <recommendedName>
        <fullName evidence="1">Methyltransferase type 11 domain-containing protein</fullName>
    </recommendedName>
</protein>
<gene>
    <name evidence="2" type="ORF">DLM46_31910</name>
</gene>
<dbReference type="OrthoDB" id="9790457at2"/>
<dbReference type="SUPFAM" id="SSF53335">
    <property type="entry name" value="S-adenosyl-L-methionine-dependent methyltransferases"/>
    <property type="match status" value="2"/>
</dbReference>
<dbReference type="AlphaFoldDB" id="A0A370MZH7"/>
<feature type="domain" description="Methyltransferase type 11" evidence="1">
    <location>
        <begin position="156"/>
        <end position="201"/>
    </location>
</feature>
<dbReference type="Pfam" id="PF08241">
    <property type="entry name" value="Methyltransf_11"/>
    <property type="match status" value="2"/>
</dbReference>
<name>A0A370MZH7_9BURK</name>
<reference evidence="3" key="1">
    <citation type="submission" date="2018-05" db="EMBL/GenBank/DDBJ databases">
        <authorList>
            <person name="Feng T."/>
        </authorList>
    </citation>
    <scope>NUCLEOTIDE SEQUENCE [LARGE SCALE GENOMIC DNA]</scope>
    <source>
        <strain evidence="3">S27</strain>
    </source>
</reference>
<dbReference type="CDD" id="cd02440">
    <property type="entry name" value="AdoMet_MTases"/>
    <property type="match status" value="1"/>
</dbReference>
<comment type="caution">
    <text evidence="2">The sequence shown here is derived from an EMBL/GenBank/DDBJ whole genome shotgun (WGS) entry which is preliminary data.</text>
</comment>
<organism evidence="2 3">
    <name type="scientific">Paraburkholderia lacunae</name>
    <dbReference type="NCBI Taxonomy" id="2211104"/>
    <lineage>
        <taxon>Bacteria</taxon>
        <taxon>Pseudomonadati</taxon>
        <taxon>Pseudomonadota</taxon>
        <taxon>Betaproteobacteria</taxon>
        <taxon>Burkholderiales</taxon>
        <taxon>Burkholderiaceae</taxon>
        <taxon>Paraburkholderia</taxon>
    </lineage>
</organism>
<dbReference type="RefSeq" id="WP_115107558.1">
    <property type="nucleotide sequence ID" value="NZ_QHKS01000030.1"/>
</dbReference>
<dbReference type="PANTHER" id="PTHR43591:SF24">
    <property type="entry name" value="2-METHOXY-6-POLYPRENYL-1,4-BENZOQUINOL METHYLASE, MITOCHONDRIAL"/>
    <property type="match status" value="1"/>
</dbReference>
<dbReference type="Proteomes" id="UP000254875">
    <property type="component" value="Unassembled WGS sequence"/>
</dbReference>
<feature type="domain" description="Methyltransferase type 11" evidence="1">
    <location>
        <begin position="360"/>
        <end position="408"/>
    </location>
</feature>
<keyword evidence="3" id="KW-1185">Reference proteome</keyword>
<dbReference type="GO" id="GO:0008757">
    <property type="term" value="F:S-adenosylmethionine-dependent methyltransferase activity"/>
    <property type="evidence" value="ECO:0007669"/>
    <property type="project" value="InterPro"/>
</dbReference>
<dbReference type="Gene3D" id="3.40.50.150">
    <property type="entry name" value="Vaccinia Virus protein VP39"/>
    <property type="match status" value="2"/>
</dbReference>